<reference evidence="4 5" key="1">
    <citation type="submission" date="2019-08" db="EMBL/GenBank/DDBJ databases">
        <title>Bradyrhizobium hipponensis sp. nov., a rhizobium isolated from a Lupinus angustifolius root nodule in Tunisia.</title>
        <authorList>
            <person name="Off K."/>
            <person name="Rejili M."/>
            <person name="Mars M."/>
            <person name="Brachmann A."/>
            <person name="Marin M."/>
        </authorList>
    </citation>
    <scope>NUCLEOTIDE SEQUENCE [LARGE SCALE GENOMIC DNA]</scope>
    <source>
        <strain evidence="4 5">CTAW71</strain>
    </source>
</reference>
<dbReference type="Gene3D" id="3.30.70.1230">
    <property type="entry name" value="Nucleotide cyclase"/>
    <property type="match status" value="2"/>
</dbReference>
<sequence length="1311" mass="141479">MSEEVAYEARLVESFVPPPLRLAASGAATSTDGDMALLWLDVVGFTRITGHLVESGPAGIEQMAVVLERHFDTLIGNIVAHGGEPFMFAGDGLLSGWRCSADAPREAVLRAAACGQAILSSPGAALPAGDTLQLHAILALGPSRTAEVGRATDHFHVTVGGGLADLQATSVRRAAGRLLLSPAARAALGDAAETVEDESGTVILSALNIVPAPVPLVIPPLSPSAREHFAALVPPPIRSRLERRYLDWAAELRRVTAVFIALSNFDQASPDSLQQLELVAATVGPVVRRHDGFVHQFRVDESGATLFVLFGIPPVAHPDDSVRAVRCAIDLRDALRGMGHRCSFGVATGRVFCGLIGNDIFRAWTTYGEAINLAAKLKSPDSIQCDQATYRAAHESIAFDPVGLRGLRGLKPTVSVWTPQRYDRAEALVPMQGRERELAELVASIDAAADGATRLVLVEAETGMGKSRLLAEFQQRTPASRVVVLNGYADRIERNVPYRGWRDVLARLLGVDLAAADTAQREAVLAALGPEFAAQAALLNVVFSLDFAETSDLQAVTLLQRAQLRLALLVDLLRRAAAARPLLVSIDDAHWLDDESWLLVEAAVRDVRGLCLVLAMQPLEDDTRLERLAAAGARRLRLGELSDEDQERLVLARLGAERLTEELSAQVRGRARGHPFFCLELAQALRDDGLIEVIGGTCHIAPRGNTTDLPLPDSVQGTVMRRIDRLDPESQVTLKVASAAGLRFPTLLVSDVHPTARGEQMTVARHLALHDRVGLLLPEQVDEREGYAFRHGIIRDVAYESMLYAQRRQLHREIALWNEAASASNRSRVYALLAFHWEAAGETARATDYLRLEAERVFGAGLVRQSIEIGLRGARLLGGDMPTDSAGLHAAIGQELEAIGKLLGDRRPDQLEGLPPLTDERAAQLIHLLLVLAPFAHQSEQLELFALMGCRCLRLTLEYGNGPLAPDVYSMYSVVYGALTGDRDTAAVWSRLGLALLKGERGAGFARCSFIHAWFHNHWVAPIGEGIVLANAGAEAGLSDNEVIYGCFNLSASVVLLAAAGQPLAEIMKQARSHMERNGRRVLNAYYHLVLELQFAKALAGSTSSLLALGDAEHDEVRDIDSIVHTNLSNQIGYYFVTKVKLHLHACDWSGALEWAARAHPMLPYFGGQAAEFELSQYRGLAAVAAAAFGAAKGGQALVQVGRDCLDELRGWEARNPTVFRHKADLLDGLLQAAAGREADAARLLGRAAEGAAVGGFLQDAGLAREYLARCRRLVGDGATASALAAREIFRSWGADAKVRLLEKEFELPPD</sequence>
<evidence type="ECO:0000256" key="1">
    <source>
        <dbReference type="ARBA" id="ARBA00022741"/>
    </source>
</evidence>
<dbReference type="GO" id="GO:0005737">
    <property type="term" value="C:cytoplasm"/>
    <property type="evidence" value="ECO:0007669"/>
    <property type="project" value="TreeGrafter"/>
</dbReference>
<dbReference type="EMBL" id="VSSS01000057">
    <property type="protein sequence ID" value="TYL89964.1"/>
    <property type="molecule type" value="Genomic_DNA"/>
</dbReference>
<dbReference type="PANTHER" id="PTHR16305:SF28">
    <property type="entry name" value="GUANYLATE CYCLASE DOMAIN-CONTAINING PROTEIN"/>
    <property type="match status" value="1"/>
</dbReference>
<dbReference type="GO" id="GO:0004016">
    <property type="term" value="F:adenylate cyclase activity"/>
    <property type="evidence" value="ECO:0007669"/>
    <property type="project" value="UniProtKB-ARBA"/>
</dbReference>
<evidence type="ECO:0000259" key="3">
    <source>
        <dbReference type="PROSITE" id="PS50125"/>
    </source>
</evidence>
<dbReference type="PROSITE" id="PS50125">
    <property type="entry name" value="GUANYLATE_CYCLASE_2"/>
    <property type="match status" value="1"/>
</dbReference>
<dbReference type="GO" id="GO:0005524">
    <property type="term" value="F:ATP binding"/>
    <property type="evidence" value="ECO:0007669"/>
    <property type="project" value="UniProtKB-KW"/>
</dbReference>
<dbReference type="SMART" id="SM00044">
    <property type="entry name" value="CYCc"/>
    <property type="match status" value="1"/>
</dbReference>
<comment type="caution">
    <text evidence="4">The sequence shown here is derived from an EMBL/GenBank/DDBJ whole genome shotgun (WGS) entry which is preliminary data.</text>
</comment>
<dbReference type="InterPro" id="IPR027417">
    <property type="entry name" value="P-loop_NTPase"/>
</dbReference>
<dbReference type="SUPFAM" id="SSF52540">
    <property type="entry name" value="P-loop containing nucleoside triphosphate hydrolases"/>
    <property type="match status" value="1"/>
</dbReference>
<dbReference type="GO" id="GO:0035556">
    <property type="term" value="P:intracellular signal transduction"/>
    <property type="evidence" value="ECO:0007669"/>
    <property type="project" value="InterPro"/>
</dbReference>
<dbReference type="RefSeq" id="WP_148776657.1">
    <property type="nucleotide sequence ID" value="NZ_VSSS01000057.1"/>
</dbReference>
<dbReference type="Pfam" id="PF13191">
    <property type="entry name" value="AAA_16"/>
    <property type="match status" value="1"/>
</dbReference>
<protein>
    <submittedName>
        <fullName evidence="4">AAA family ATPase</fullName>
    </submittedName>
</protein>
<dbReference type="GO" id="GO:0009190">
    <property type="term" value="P:cyclic nucleotide biosynthetic process"/>
    <property type="evidence" value="ECO:0007669"/>
    <property type="project" value="InterPro"/>
</dbReference>
<evidence type="ECO:0000313" key="5">
    <source>
        <dbReference type="Proteomes" id="UP000324758"/>
    </source>
</evidence>
<keyword evidence="1" id="KW-0547">Nucleotide-binding</keyword>
<evidence type="ECO:0000256" key="2">
    <source>
        <dbReference type="ARBA" id="ARBA00022840"/>
    </source>
</evidence>
<dbReference type="InterPro" id="IPR041664">
    <property type="entry name" value="AAA_16"/>
</dbReference>
<organism evidence="4 5">
    <name type="scientific">Bradyrhizobium rifense</name>
    <dbReference type="NCBI Taxonomy" id="515499"/>
    <lineage>
        <taxon>Bacteria</taxon>
        <taxon>Pseudomonadati</taxon>
        <taxon>Pseudomonadota</taxon>
        <taxon>Alphaproteobacteria</taxon>
        <taxon>Hyphomicrobiales</taxon>
        <taxon>Nitrobacteraceae</taxon>
        <taxon>Bradyrhizobium</taxon>
    </lineage>
</organism>
<dbReference type="Proteomes" id="UP000324758">
    <property type="component" value="Unassembled WGS sequence"/>
</dbReference>
<dbReference type="InterPro" id="IPR029787">
    <property type="entry name" value="Nucleotide_cyclase"/>
</dbReference>
<name>A0A5D3K3S1_9BRAD</name>
<keyword evidence="2" id="KW-0067">ATP-binding</keyword>
<dbReference type="CDD" id="cd07302">
    <property type="entry name" value="CHD"/>
    <property type="match status" value="1"/>
</dbReference>
<dbReference type="InterPro" id="IPR001054">
    <property type="entry name" value="A/G_cyclase"/>
</dbReference>
<proteinExistence type="predicted"/>
<dbReference type="PANTHER" id="PTHR16305">
    <property type="entry name" value="TESTICULAR SOLUBLE ADENYLYL CYCLASE"/>
    <property type="match status" value="1"/>
</dbReference>
<gene>
    <name evidence="4" type="ORF">FXB40_34100</name>
</gene>
<accession>A0A5D3K3S1</accession>
<dbReference type="SUPFAM" id="SSF55073">
    <property type="entry name" value="Nucleotide cyclase"/>
    <property type="match status" value="2"/>
</dbReference>
<dbReference type="OrthoDB" id="341967at2"/>
<keyword evidence="5" id="KW-1185">Reference proteome</keyword>
<evidence type="ECO:0000313" key="4">
    <source>
        <dbReference type="EMBL" id="TYL89964.1"/>
    </source>
</evidence>
<feature type="domain" description="Guanylate cyclase" evidence="3">
    <location>
        <begin position="256"/>
        <end position="378"/>
    </location>
</feature>